<reference evidence="6 7" key="1">
    <citation type="submission" date="2020-10" db="EMBL/GenBank/DDBJ databases">
        <title>Sequencing the genomes of 1000 actinobacteria strains.</title>
        <authorList>
            <person name="Klenk H.-P."/>
        </authorList>
    </citation>
    <scope>NUCLEOTIDE SEQUENCE [LARGE SCALE GENOMIC DNA]</scope>
    <source>
        <strain evidence="6 7">DSM 43748</strain>
    </source>
</reference>
<keyword evidence="7" id="KW-1185">Reference proteome</keyword>
<dbReference type="RefSeq" id="WP_192776987.1">
    <property type="nucleotide sequence ID" value="NZ_BAAASY010000039.1"/>
</dbReference>
<dbReference type="Gene3D" id="1.10.357.10">
    <property type="entry name" value="Tetracycline Repressor, domain 2"/>
    <property type="match status" value="1"/>
</dbReference>
<gene>
    <name evidence="6" type="ORF">H4W81_005002</name>
</gene>
<protein>
    <submittedName>
        <fullName evidence="6">AcrR family transcriptional regulator</fullName>
    </submittedName>
</protein>
<keyword evidence="1" id="KW-0805">Transcription regulation</keyword>
<dbReference type="Pfam" id="PF00440">
    <property type="entry name" value="TetR_N"/>
    <property type="match status" value="1"/>
</dbReference>
<feature type="domain" description="HTH tetR-type" evidence="5">
    <location>
        <begin position="12"/>
        <end position="72"/>
    </location>
</feature>
<accession>A0ABR9KJL8</accession>
<comment type="caution">
    <text evidence="6">The sequence shown here is derived from an EMBL/GenBank/DDBJ whole genome shotgun (WGS) entry which is preliminary data.</text>
</comment>
<evidence type="ECO:0000259" key="5">
    <source>
        <dbReference type="PROSITE" id="PS50977"/>
    </source>
</evidence>
<dbReference type="PANTHER" id="PTHR30055:SF234">
    <property type="entry name" value="HTH-TYPE TRANSCRIPTIONAL REGULATOR BETI"/>
    <property type="match status" value="1"/>
</dbReference>
<evidence type="ECO:0000256" key="3">
    <source>
        <dbReference type="ARBA" id="ARBA00023163"/>
    </source>
</evidence>
<keyword evidence="2 4" id="KW-0238">DNA-binding</keyword>
<dbReference type="PROSITE" id="PS50977">
    <property type="entry name" value="HTH_TETR_2"/>
    <property type="match status" value="1"/>
</dbReference>
<evidence type="ECO:0000256" key="2">
    <source>
        <dbReference type="ARBA" id="ARBA00023125"/>
    </source>
</evidence>
<keyword evidence="3" id="KW-0804">Transcription</keyword>
<feature type="DNA-binding region" description="H-T-H motif" evidence="4">
    <location>
        <begin position="35"/>
        <end position="54"/>
    </location>
</feature>
<dbReference type="InterPro" id="IPR001647">
    <property type="entry name" value="HTH_TetR"/>
</dbReference>
<name>A0ABR9KJL8_9ACTN</name>
<dbReference type="InterPro" id="IPR009057">
    <property type="entry name" value="Homeodomain-like_sf"/>
</dbReference>
<evidence type="ECO:0000313" key="6">
    <source>
        <dbReference type="EMBL" id="MBE1562223.1"/>
    </source>
</evidence>
<dbReference type="InterPro" id="IPR050109">
    <property type="entry name" value="HTH-type_TetR-like_transc_reg"/>
</dbReference>
<dbReference type="Proteomes" id="UP000661607">
    <property type="component" value="Unassembled WGS sequence"/>
</dbReference>
<dbReference type="PANTHER" id="PTHR30055">
    <property type="entry name" value="HTH-TYPE TRANSCRIPTIONAL REGULATOR RUTR"/>
    <property type="match status" value="1"/>
</dbReference>
<evidence type="ECO:0000256" key="4">
    <source>
        <dbReference type="PROSITE-ProRule" id="PRU00335"/>
    </source>
</evidence>
<proteinExistence type="predicted"/>
<organism evidence="6 7">
    <name type="scientific">Nonomuraea africana</name>
    <dbReference type="NCBI Taxonomy" id="46171"/>
    <lineage>
        <taxon>Bacteria</taxon>
        <taxon>Bacillati</taxon>
        <taxon>Actinomycetota</taxon>
        <taxon>Actinomycetes</taxon>
        <taxon>Streptosporangiales</taxon>
        <taxon>Streptosporangiaceae</taxon>
        <taxon>Nonomuraea</taxon>
    </lineage>
</organism>
<evidence type="ECO:0000313" key="7">
    <source>
        <dbReference type="Proteomes" id="UP000661607"/>
    </source>
</evidence>
<evidence type="ECO:0000256" key="1">
    <source>
        <dbReference type="ARBA" id="ARBA00023015"/>
    </source>
</evidence>
<dbReference type="SUPFAM" id="SSF46689">
    <property type="entry name" value="Homeodomain-like"/>
    <property type="match status" value="1"/>
</dbReference>
<dbReference type="PRINTS" id="PR00455">
    <property type="entry name" value="HTHTETR"/>
</dbReference>
<dbReference type="EMBL" id="JADBEF010000001">
    <property type="protein sequence ID" value="MBE1562223.1"/>
    <property type="molecule type" value="Genomic_DNA"/>
</dbReference>
<sequence>MARPAADPARQLERAHRILDAAAELILRFGYDKTTIDDVARAAGVAKGTIYLHWKTRDALFAALLRRERARLLDDVRQSAPATHHDLLERLAAELLRRPLMKASLLGDSAVLGKLARRKRESGSAFPLGRQFEVYLDTLREHGALRDDLTAIEHLTVLTSTLYGFLIAQRYLPDDVRLPDERLAELVADVGGGAVGSGAPGDAQAIARATKDFLDAAVEVAHAKLRASLGTKEYPT</sequence>